<organism evidence="2 4">
    <name type="scientific">Pyrococcus abyssi (strain GE5 / Orsay)</name>
    <dbReference type="NCBI Taxonomy" id="272844"/>
    <lineage>
        <taxon>Archaea</taxon>
        <taxon>Methanobacteriati</taxon>
        <taxon>Methanobacteriota</taxon>
        <taxon>Thermococci</taxon>
        <taxon>Thermococcales</taxon>
        <taxon>Thermococcaceae</taxon>
        <taxon>Pyrococcus</taxon>
    </lineage>
</organism>
<accession>Q9V2N2</accession>
<evidence type="ECO:0000313" key="2">
    <source>
        <dbReference type="EMBL" id="CAB48966.1"/>
    </source>
</evidence>
<dbReference type="AlphaFoldDB" id="Q9V2N2"/>
<dbReference type="KEGG" id="pab:PAB2321"/>
<reference evidence="2 4" key="4">
    <citation type="journal article" date="2003" name="Mol. Microbiol.">
        <title>An integrated analysis of the genome of the hyperthermophilic archaeon Pyrococcus abyssi.</title>
        <authorList>
            <person name="Cohen G."/>
            <person name="Barbe V."/>
            <person name="Flament D."/>
            <person name="Galperin M."/>
            <person name="Heilig R."/>
            <person name="Ripp R."/>
            <person name="Lecompte O."/>
            <person name="Prieur D."/>
            <person name="Poch O."/>
            <person name="Quellerou J."/>
            <person name="Thierry J.C."/>
            <person name="Van der Oost J."/>
            <person name="Weissenbach J."/>
            <person name="Zivanovic Y."/>
            <person name="Forterre P."/>
        </authorList>
    </citation>
    <scope>NUCLEOTIDE SEQUENCE [LARGE SCALE GENOMIC DNA]</scope>
    <source>
        <strain evidence="4">GE5 / Orsay</strain>
        <strain evidence="2">Orsay</strain>
    </source>
</reference>
<reference evidence="3 5" key="5">
    <citation type="journal article" date="2012" name="Curr. Microbiol.">
        <title>Re-annotation of two hyperthermophilic archaea Pyrococcus abyssi GE5 and Pyrococcus furiosus DSM 3638.</title>
        <authorList>
            <person name="Gao J."/>
            <person name="Wang J."/>
        </authorList>
    </citation>
    <scope>GENOME REANNOTATION</scope>
    <source>
        <strain evidence="3">GE5</strain>
        <strain evidence="5">GE5 / Orsay</strain>
    </source>
</reference>
<feature type="domain" description="AbiEi antitoxin N-terminal" evidence="1">
    <location>
        <begin position="5"/>
        <end position="54"/>
    </location>
</feature>
<gene>
    <name evidence="2" type="ordered locus">PAB2321</name>
</gene>
<protein>
    <recommendedName>
        <fullName evidence="1">AbiEi antitoxin N-terminal domain-containing protein</fullName>
    </recommendedName>
</protein>
<evidence type="ECO:0000313" key="4">
    <source>
        <dbReference type="Proteomes" id="UP000000810"/>
    </source>
</evidence>
<dbReference type="EMBL" id="HE613800">
    <property type="protein sequence ID" value="CCE69415.1"/>
    <property type="molecule type" value="Genomic_DNA"/>
</dbReference>
<dbReference type="STRING" id="272844.PAB2321"/>
<name>Q9V2N2_PYRAB</name>
<reference evidence="2" key="1">
    <citation type="submission" date="1999-07" db="EMBL/GenBank/DDBJ databases">
        <authorList>
            <person name="Genoscope"/>
        </authorList>
    </citation>
    <scope>NUCLEOTIDE SEQUENCE</scope>
    <source>
        <strain evidence="2">Orsay</strain>
    </source>
</reference>
<reference evidence="2" key="2">
    <citation type="journal article" date="2000" name="J. Mol. Biol.">
        <title>Archaeal homologs of eukaryotic methylation guide small nucleolar RNAs: lessons from the Pyrococcus genomes.</title>
        <authorList>
            <person name="Gaspin C."/>
            <person name="Cavaille J."/>
            <person name="Erauso G."/>
        </authorList>
    </citation>
    <scope>NUCLEOTIDE SEQUENCE</scope>
    <source>
        <strain evidence="2">Orsay</strain>
    </source>
</reference>
<evidence type="ECO:0000313" key="3">
    <source>
        <dbReference type="EMBL" id="CCE69415.1"/>
    </source>
</evidence>
<dbReference type="OrthoDB" id="350054at2157"/>
<dbReference type="Proteomes" id="UP000000810">
    <property type="component" value="Chromosome"/>
</dbReference>
<evidence type="ECO:0000259" key="1">
    <source>
        <dbReference type="Pfam" id="PF13338"/>
    </source>
</evidence>
<proteinExistence type="predicted"/>
<keyword evidence="4" id="KW-1185">Reference proteome</keyword>
<dbReference type="eggNOG" id="arCOG04793">
    <property type="taxonomic scope" value="Archaea"/>
</dbReference>
<sequence>MRIELLKKLARKKIFTIEEVAEISGVKKSSLRVLLSRLEKRGLIERIERGKYVVIPLEAERSEYTLHEFIIGSQLVQPSAIAYWSALNYYGFTEQIPSTVFIQTTARKKKRELTIFGVKYKIVRIKPEKFFGIKRTWIEEFQVPITDREKTIVDCLDKPRYCGGIVEVAKAFKNKNEFDLEKLRRYALRMGNSAVIRRLGYLCDYFDIPIDLQKPKTRNYILLDPTMPRRGCVDGKWKVIVNIELEELE</sequence>
<dbReference type="HOGENOM" id="CLU_082323_0_0_2"/>
<dbReference type="SUPFAM" id="SSF46785">
    <property type="entry name" value="Winged helix' DNA-binding domain"/>
    <property type="match status" value="1"/>
</dbReference>
<reference evidence="2" key="3">
    <citation type="journal article" date="2001" name="Genome Res.">
        <title>Genome evolution at the genus level: comparison of three complete genomes of hyperthermophilic archaea.</title>
        <authorList>
            <person name="Lecompte O."/>
            <person name="Ripp R."/>
            <person name="Puzos-Barbe V."/>
            <person name="Duprat S."/>
            <person name="Heilig R."/>
            <person name="Dietrich J."/>
            <person name="Thierry J.C."/>
            <person name="Poch O."/>
        </authorList>
    </citation>
    <scope>NUCLEOTIDE SEQUENCE</scope>
    <source>
        <strain evidence="2">Orsay</strain>
    </source>
</reference>
<dbReference type="Pfam" id="PF13338">
    <property type="entry name" value="AbiEi_4"/>
    <property type="match status" value="1"/>
</dbReference>
<dbReference type="Proteomes" id="UP000009139">
    <property type="component" value="Chromosome"/>
</dbReference>
<dbReference type="InterPro" id="IPR036390">
    <property type="entry name" value="WH_DNA-bd_sf"/>
</dbReference>
<dbReference type="Gene3D" id="1.10.10.10">
    <property type="entry name" value="Winged helix-like DNA-binding domain superfamily/Winged helix DNA-binding domain"/>
    <property type="match status" value="1"/>
</dbReference>
<dbReference type="InterPro" id="IPR025159">
    <property type="entry name" value="AbiEi_N"/>
</dbReference>
<dbReference type="RefSeq" id="WP_010867167.1">
    <property type="nucleotide sequence ID" value="NC_000868.1"/>
</dbReference>
<dbReference type="InterPro" id="IPR036388">
    <property type="entry name" value="WH-like_DNA-bd_sf"/>
</dbReference>
<dbReference type="PATRIC" id="fig|272844.11.peg.50"/>
<evidence type="ECO:0000313" key="5">
    <source>
        <dbReference type="Proteomes" id="UP000009139"/>
    </source>
</evidence>
<dbReference type="PIR" id="G75189">
    <property type="entry name" value="G75189"/>
</dbReference>
<dbReference type="EMBL" id="AJ248283">
    <property type="protein sequence ID" value="CAB48966.1"/>
    <property type="molecule type" value="Genomic_DNA"/>
</dbReference>